<dbReference type="AlphaFoldDB" id="A0A1I6IPF1"/>
<dbReference type="PROSITE" id="PS51318">
    <property type="entry name" value="TAT"/>
    <property type="match status" value="1"/>
</dbReference>
<evidence type="ECO:0000313" key="2">
    <source>
        <dbReference type="Proteomes" id="UP000198531"/>
    </source>
</evidence>
<dbReference type="STRING" id="553469.SAMN04487947_3459"/>
<dbReference type="EMBL" id="FOYT01000004">
    <property type="protein sequence ID" value="SFR68531.1"/>
    <property type="molecule type" value="Genomic_DNA"/>
</dbReference>
<proteinExistence type="predicted"/>
<protein>
    <submittedName>
        <fullName evidence="1">Uncharacterized protein</fullName>
    </submittedName>
</protein>
<accession>A0A1I6IPF1</accession>
<organism evidence="1 2">
    <name type="scientific">Halogeometricum rufum</name>
    <dbReference type="NCBI Taxonomy" id="553469"/>
    <lineage>
        <taxon>Archaea</taxon>
        <taxon>Methanobacteriati</taxon>
        <taxon>Methanobacteriota</taxon>
        <taxon>Stenosarchaea group</taxon>
        <taxon>Halobacteria</taxon>
        <taxon>Halobacteriales</taxon>
        <taxon>Haloferacaceae</taxon>
        <taxon>Halogeometricum</taxon>
    </lineage>
</organism>
<dbReference type="OrthoDB" id="313493at2157"/>
<keyword evidence="2" id="KW-1185">Reference proteome</keyword>
<dbReference type="InterPro" id="IPR006311">
    <property type="entry name" value="TAT_signal"/>
</dbReference>
<gene>
    <name evidence="1" type="ORF">SAMN04487947_3459</name>
</gene>
<sequence>MALHRRRVLRAAAATTLASVAGCTSAVFGDGDDESRTYGLDVERISASPVEHALYEPSDDELFGDPARTALDAVLPEGRHTTHGYRPVSADLYVEHGGTYYQTESVVTGRERMERTLVRAEPIDREAASDDAIPVDSLERPAARVVKILHSNAQTGGEGGSAELLRGDAYVLRRPAERESALAAGEFDGRVVTMKTDGPWLYRIRTTRTEIVETAYTLVAVAVADSRAAFREVVFGSRIDAELDSADLSSGVRETLETAVGRGGYEETTPLSKSYDALLDRLGLGGVDEFANGRLLWYDGELYRYALYVDDAES</sequence>
<dbReference type="PROSITE" id="PS51257">
    <property type="entry name" value="PROKAR_LIPOPROTEIN"/>
    <property type="match status" value="1"/>
</dbReference>
<dbReference type="RefSeq" id="WP_089809952.1">
    <property type="nucleotide sequence ID" value="NZ_FOYT01000004.1"/>
</dbReference>
<reference evidence="2" key="1">
    <citation type="submission" date="2016-10" db="EMBL/GenBank/DDBJ databases">
        <authorList>
            <person name="Varghese N."/>
            <person name="Submissions S."/>
        </authorList>
    </citation>
    <scope>NUCLEOTIDE SEQUENCE [LARGE SCALE GENOMIC DNA]</scope>
    <source>
        <strain evidence="2">CGMCC 1.7736</strain>
    </source>
</reference>
<dbReference type="Proteomes" id="UP000198531">
    <property type="component" value="Unassembled WGS sequence"/>
</dbReference>
<name>A0A1I6IPF1_9EURY</name>
<evidence type="ECO:0000313" key="1">
    <source>
        <dbReference type="EMBL" id="SFR68531.1"/>
    </source>
</evidence>